<dbReference type="EMBL" id="JAASQL010000002">
    <property type="protein sequence ID" value="NIJ45688.1"/>
    <property type="molecule type" value="Genomic_DNA"/>
</dbReference>
<protein>
    <submittedName>
        <fullName evidence="1">Magnesium chelatase subunit I</fullName>
        <ecNumber evidence="1">6.6.1.1</ecNumber>
    </submittedName>
</protein>
<keyword evidence="1" id="KW-0436">Ligase</keyword>
<accession>A0ABX0UA40</accession>
<proteinExistence type="predicted"/>
<reference evidence="1 2" key="1">
    <citation type="submission" date="2020-03" db="EMBL/GenBank/DDBJ databases">
        <title>Genomic Encyclopedia of Type Strains, Phase IV (KMG-IV): sequencing the most valuable type-strain genomes for metagenomic binning, comparative biology and taxonomic classification.</title>
        <authorList>
            <person name="Goeker M."/>
        </authorList>
    </citation>
    <scope>NUCLEOTIDE SEQUENCE [LARGE SCALE GENOMIC DNA]</scope>
    <source>
        <strain evidence="1 2">DSM 101599</strain>
    </source>
</reference>
<dbReference type="GO" id="GO:0016851">
    <property type="term" value="F:magnesium chelatase activity"/>
    <property type="evidence" value="ECO:0007669"/>
    <property type="project" value="UniProtKB-EC"/>
</dbReference>
<sequence>MNKTEKKELKDNMKQTAIKTLGELKASGYIYKSIKEELRSNLINLKKEQKETFTGVHGYEKTVIPQLERAILSKHNINLLGLRGQAKTRLARQMTNLLDEYIPVVSGSEINDDPLKPISRFAKELIAEKDDHTPISWLHRSERFAEKLATPDVTVADIIGDIDPIKAANLKLSYADDRVIHYGMIPRANRCIFVINELPDLQARIQVALFNILQEGDIQIRGFKLRFDLDMQFVFTANPEDYTNRGSIITPLKDRIGSQILTHYPDSIQIAKTITQQEAKLEKNQADNIYVPELAKDLIEQIGFEARESEFVDVKSGVSARLSISAYENLMSTAELRMLASEEQNTSVRLSDFIGIIPAINGKIELVYEGEQEGAASVAENLINDAVKTLFPTYFPAIEKLVRKDATTPYDELIKWFIEGTDFELANDLTNKEHIQQLDYIQPLTDLLIKYQPDLDQKDIHFFKEFVLWAMVEYKKLSKVELSEGYGFKDTFESFIDGI</sequence>
<dbReference type="Proteomes" id="UP000745859">
    <property type="component" value="Unassembled WGS sequence"/>
</dbReference>
<organism evidence="1 2">
    <name type="scientific">Wenyingzhuangia heitensis</name>
    <dbReference type="NCBI Taxonomy" id="1487859"/>
    <lineage>
        <taxon>Bacteria</taxon>
        <taxon>Pseudomonadati</taxon>
        <taxon>Bacteroidota</taxon>
        <taxon>Flavobacteriia</taxon>
        <taxon>Flavobacteriales</taxon>
        <taxon>Flavobacteriaceae</taxon>
        <taxon>Wenyingzhuangia</taxon>
    </lineage>
</organism>
<dbReference type="Gene3D" id="3.40.50.300">
    <property type="entry name" value="P-loop containing nucleotide triphosphate hydrolases"/>
    <property type="match status" value="1"/>
</dbReference>
<evidence type="ECO:0000313" key="2">
    <source>
        <dbReference type="Proteomes" id="UP000745859"/>
    </source>
</evidence>
<dbReference type="PANTHER" id="PTHR30267">
    <property type="entry name" value="PROTEIN KINASE PRKA"/>
    <property type="match status" value="1"/>
</dbReference>
<comment type="caution">
    <text evidence="1">The sequence shown here is derived from an EMBL/GenBank/DDBJ whole genome shotgun (WGS) entry which is preliminary data.</text>
</comment>
<dbReference type="EC" id="6.6.1.1" evidence="1"/>
<evidence type="ECO:0000313" key="1">
    <source>
        <dbReference type="EMBL" id="NIJ45688.1"/>
    </source>
</evidence>
<dbReference type="InterPro" id="IPR027417">
    <property type="entry name" value="P-loop_NTPase"/>
</dbReference>
<dbReference type="PANTHER" id="PTHR30267:SF2">
    <property type="entry name" value="PROTEIN PRKA"/>
    <property type="match status" value="1"/>
</dbReference>
<gene>
    <name evidence="1" type="ORF">FHR24_002156</name>
</gene>
<name>A0ABX0UA40_9FLAO</name>
<keyword evidence="2" id="KW-1185">Reference proteome</keyword>
<dbReference type="SUPFAM" id="SSF52540">
    <property type="entry name" value="P-loop containing nucleoside triphosphate hydrolases"/>
    <property type="match status" value="1"/>
</dbReference>